<sequence length="112" mass="11464">DAAAAREAWAAAVADRFRALVRALEERAVLDERPGRTAHEAVREAGLRLPAHAADLDAAGRLFDDVVYGDGTPGAADDALLRELDARVAATRPAPPAGLAALVGTGDGGARS</sequence>
<evidence type="ECO:0000313" key="3">
    <source>
        <dbReference type="Proteomes" id="UP000269289"/>
    </source>
</evidence>
<dbReference type="InterPro" id="IPR025403">
    <property type="entry name" value="TgpA-like_C"/>
</dbReference>
<organism evidence="2 3">
    <name type="scientific">Cellulomonas triticagri</name>
    <dbReference type="NCBI Taxonomy" id="2483352"/>
    <lineage>
        <taxon>Bacteria</taxon>
        <taxon>Bacillati</taxon>
        <taxon>Actinomycetota</taxon>
        <taxon>Actinomycetes</taxon>
        <taxon>Micrococcales</taxon>
        <taxon>Cellulomonadaceae</taxon>
        <taxon>Cellulomonas</taxon>
    </lineage>
</organism>
<evidence type="ECO:0000259" key="1">
    <source>
        <dbReference type="Pfam" id="PF13559"/>
    </source>
</evidence>
<dbReference type="Proteomes" id="UP000269289">
    <property type="component" value="Unassembled WGS sequence"/>
</dbReference>
<gene>
    <name evidence="2" type="ORF">EBM89_15950</name>
</gene>
<protein>
    <submittedName>
        <fullName evidence="2">DUF4129 domain-containing protein</fullName>
    </submittedName>
</protein>
<feature type="non-terminal residue" evidence="2">
    <location>
        <position position="1"/>
    </location>
</feature>
<keyword evidence="3" id="KW-1185">Reference proteome</keyword>
<dbReference type="OrthoDB" id="3389322at2"/>
<accession>A0A3M2J197</accession>
<dbReference type="RefSeq" id="WP_147463584.1">
    <property type="nucleotide sequence ID" value="NZ_RFFI01000104.1"/>
</dbReference>
<feature type="domain" description="Protein-glutamine gamma-glutamyltransferase-like C-terminal" evidence="1">
    <location>
        <begin position="16"/>
        <end position="85"/>
    </location>
</feature>
<name>A0A3M2J197_9CELL</name>
<reference evidence="2 3" key="1">
    <citation type="submission" date="2018-10" db="EMBL/GenBank/DDBJ databases">
        <title>Isolation, diversity and antifungal activity of actinobacteria from wheat.</title>
        <authorList>
            <person name="Han C."/>
        </authorList>
    </citation>
    <scope>NUCLEOTIDE SEQUENCE [LARGE SCALE GENOMIC DNA]</scope>
    <source>
        <strain evidence="2 3">NEAU-YY56</strain>
    </source>
</reference>
<proteinExistence type="predicted"/>
<comment type="caution">
    <text evidence="2">The sequence shown here is derived from an EMBL/GenBank/DDBJ whole genome shotgun (WGS) entry which is preliminary data.</text>
</comment>
<dbReference type="Pfam" id="PF13559">
    <property type="entry name" value="DUF4129"/>
    <property type="match status" value="1"/>
</dbReference>
<evidence type="ECO:0000313" key="2">
    <source>
        <dbReference type="EMBL" id="RMI06574.1"/>
    </source>
</evidence>
<dbReference type="AlphaFoldDB" id="A0A3M2J197"/>
<dbReference type="EMBL" id="RFFI01000104">
    <property type="protein sequence ID" value="RMI06574.1"/>
    <property type="molecule type" value="Genomic_DNA"/>
</dbReference>